<protein>
    <submittedName>
        <fullName evidence="2">Uncharacterized protein</fullName>
    </submittedName>
</protein>
<dbReference type="EMBL" id="CM009752">
    <property type="protein sequence ID" value="PUZ60965.1"/>
    <property type="molecule type" value="Genomic_DNA"/>
</dbReference>
<accession>A0A2T7DZG6</accession>
<name>A0A2T7DZG6_9POAL</name>
<evidence type="ECO:0000256" key="1">
    <source>
        <dbReference type="SAM" id="MobiDB-lite"/>
    </source>
</evidence>
<proteinExistence type="predicted"/>
<gene>
    <name evidence="2" type="ORF">GQ55_4G226900</name>
</gene>
<organism evidence="2 3">
    <name type="scientific">Panicum hallii var. hallii</name>
    <dbReference type="NCBI Taxonomy" id="1504633"/>
    <lineage>
        <taxon>Eukaryota</taxon>
        <taxon>Viridiplantae</taxon>
        <taxon>Streptophyta</taxon>
        <taxon>Embryophyta</taxon>
        <taxon>Tracheophyta</taxon>
        <taxon>Spermatophyta</taxon>
        <taxon>Magnoliopsida</taxon>
        <taxon>Liliopsida</taxon>
        <taxon>Poales</taxon>
        <taxon>Poaceae</taxon>
        <taxon>PACMAD clade</taxon>
        <taxon>Panicoideae</taxon>
        <taxon>Panicodae</taxon>
        <taxon>Paniceae</taxon>
        <taxon>Panicinae</taxon>
        <taxon>Panicum</taxon>
        <taxon>Panicum sect. Panicum</taxon>
    </lineage>
</organism>
<reference evidence="2 3" key="1">
    <citation type="submission" date="2018-04" db="EMBL/GenBank/DDBJ databases">
        <title>WGS assembly of Panicum hallii var. hallii HAL2.</title>
        <authorList>
            <person name="Lovell J."/>
            <person name="Jenkins J."/>
            <person name="Lowry D."/>
            <person name="Mamidi S."/>
            <person name="Sreedasyam A."/>
            <person name="Weng X."/>
            <person name="Barry K."/>
            <person name="Bonette J."/>
            <person name="Campitelli B."/>
            <person name="Daum C."/>
            <person name="Gordon S."/>
            <person name="Gould B."/>
            <person name="Lipzen A."/>
            <person name="MacQueen A."/>
            <person name="Palacio-Mejia J."/>
            <person name="Plott C."/>
            <person name="Shakirov E."/>
            <person name="Shu S."/>
            <person name="Yoshinaga Y."/>
            <person name="Zane M."/>
            <person name="Rokhsar D."/>
            <person name="Grimwood J."/>
            <person name="Schmutz J."/>
            <person name="Juenger T."/>
        </authorList>
    </citation>
    <scope>NUCLEOTIDE SEQUENCE [LARGE SCALE GENOMIC DNA]</scope>
    <source>
        <strain evidence="3">cv. HAL2</strain>
    </source>
</reference>
<dbReference type="Gramene" id="PUZ60965">
    <property type="protein sequence ID" value="PUZ60965"/>
    <property type="gene ID" value="GQ55_4G226900"/>
</dbReference>
<dbReference type="Proteomes" id="UP000244336">
    <property type="component" value="Chromosome 4"/>
</dbReference>
<feature type="region of interest" description="Disordered" evidence="1">
    <location>
        <begin position="1"/>
        <end position="27"/>
    </location>
</feature>
<evidence type="ECO:0000313" key="2">
    <source>
        <dbReference type="EMBL" id="PUZ60965.1"/>
    </source>
</evidence>
<keyword evidence="3" id="KW-1185">Reference proteome</keyword>
<dbReference type="AlphaFoldDB" id="A0A2T7DZG6"/>
<sequence length="67" mass="7228">MAADPGGKPWPMMKPRPGLRTRGMPSPPIRLSILTPCHQSPLGTPQIVLQMRSRSSLISVLESVPLG</sequence>
<evidence type="ECO:0000313" key="3">
    <source>
        <dbReference type="Proteomes" id="UP000244336"/>
    </source>
</evidence>